<proteinExistence type="predicted"/>
<keyword evidence="3" id="KW-1185">Reference proteome</keyword>
<dbReference type="Proteomes" id="UP000704762">
    <property type="component" value="Unassembled WGS sequence"/>
</dbReference>
<accession>A0ABS2RGK4</accession>
<evidence type="ECO:0000313" key="2">
    <source>
        <dbReference type="EMBL" id="MBM7798131.1"/>
    </source>
</evidence>
<dbReference type="EMBL" id="JAFBCF010000001">
    <property type="protein sequence ID" value="MBM7798131.1"/>
    <property type="molecule type" value="Genomic_DNA"/>
</dbReference>
<comment type="caution">
    <text evidence="2">The sequence shown here is derived from an EMBL/GenBank/DDBJ whole genome shotgun (WGS) entry which is preliminary data.</text>
</comment>
<gene>
    <name evidence="2" type="ORF">JOE57_001052</name>
</gene>
<evidence type="ECO:0000313" key="3">
    <source>
        <dbReference type="Proteomes" id="UP000704762"/>
    </source>
</evidence>
<dbReference type="RefSeq" id="WP_204916722.1">
    <property type="nucleotide sequence ID" value="NZ_BAAAQP010000011.1"/>
</dbReference>
<name>A0ABS2RGK4_9ACTN</name>
<reference evidence="2 3" key="1">
    <citation type="submission" date="2021-01" db="EMBL/GenBank/DDBJ databases">
        <title>Sequencing the genomes of 1000 actinobacteria strains.</title>
        <authorList>
            <person name="Klenk H.-P."/>
        </authorList>
    </citation>
    <scope>NUCLEOTIDE SEQUENCE [LARGE SCALE GENOMIC DNA]</scope>
    <source>
        <strain evidence="2 3">DSM 18662</strain>
    </source>
</reference>
<sequence length="126" mass="13447">MTAPTAEAAWHQALAFAVLGRRLPELGLQPRPDPGALSARLNADPGSGAIHDHVRTRLAAAQVWPHPVPPELSRGIGAAQFAAALRQLQEELGLDALIRQARVSRPLPLTAADQRLLREVPPHHGG</sequence>
<protein>
    <submittedName>
        <fullName evidence="2">Uncharacterized protein</fullName>
    </submittedName>
</protein>
<feature type="region of interest" description="Disordered" evidence="1">
    <location>
        <begin position="27"/>
        <end position="50"/>
    </location>
</feature>
<evidence type="ECO:0000256" key="1">
    <source>
        <dbReference type="SAM" id="MobiDB-lite"/>
    </source>
</evidence>
<organism evidence="2 3">
    <name type="scientific">Microlunatus panaciterrae</name>
    <dbReference type="NCBI Taxonomy" id="400768"/>
    <lineage>
        <taxon>Bacteria</taxon>
        <taxon>Bacillati</taxon>
        <taxon>Actinomycetota</taxon>
        <taxon>Actinomycetes</taxon>
        <taxon>Propionibacteriales</taxon>
        <taxon>Propionibacteriaceae</taxon>
        <taxon>Microlunatus</taxon>
    </lineage>
</organism>